<evidence type="ECO:0000256" key="7">
    <source>
        <dbReference type="ARBA" id="ARBA00023140"/>
    </source>
</evidence>
<feature type="compositionally biased region" description="Polar residues" evidence="9">
    <location>
        <begin position="59"/>
        <end position="73"/>
    </location>
</feature>
<gene>
    <name evidence="10" type="ORF">MKK02DRAFT_38886</name>
</gene>
<keyword evidence="6 8" id="KW-0802">TPR repeat</keyword>
<dbReference type="PANTHER" id="PTHR10130:SF0">
    <property type="entry name" value="GH08708P"/>
    <property type="match status" value="1"/>
</dbReference>
<feature type="region of interest" description="Disordered" evidence="9">
    <location>
        <begin position="291"/>
        <end position="334"/>
    </location>
</feature>
<dbReference type="EMBL" id="JAKWFO010000008">
    <property type="protein sequence ID" value="KAI9634214.1"/>
    <property type="molecule type" value="Genomic_DNA"/>
</dbReference>
<sequence length="729" mass="79402">MSGFLSGAAVDCGPSNVLKSVGGRMDRDVSMQQDRFVAPSAQAGPSRRVFGAAGGAAQYEQQRNGSSGSQKSSGVPFDMSSLRNHLVPAQPTLAPTPPPAYANAQWAGSFRPDQQHQQAVAGPSSWQHSPAQQLPQSNWAATFDPQTQTSSSAAPQTRTHQGKPAGVPFQPRLYAQGSGPIYSPYQQSMPGYMPTSTHHHQYHDQMIQHPPGMQQERGGEQQWPTAAEFDAHMGMASSGTAQEETVNGQREEMEEPLPEVNWMDDAPADLASVLAVPPTIPEVLPLRSGATQETIPRRGDLSYSDQSALLMSDPSSSTSYRRKSVHFRESSGVPSSLEEALAQSTSIPGMSSSWEDPLVTDLSDFDEDAFMAFNGEKTVAQDGRIGVGDLEGWGEMQKDWDELQQTLPQTGETRGADGRYLFQSRNPYASEGLKQDGGVGLEGRESPTIRGVLELEAAVQNDPTDHEAWYALGLKQQENERESAAILALGKVVQLDPDYRPAYLALAVSYTNEGELRMANRMMEKWINLAPMASQLSSGLSTETDHDEGDWRDAQDVLIERLIGLARMNPEELDPDVQVALGVLFNSGEQYDKAEDCLLAALSVRPDDWLLYNRVGATLANSGRSNEALEYYHKALSLHPNFIRALFNMGISYINLSQYSLAAQRVLDALRLQQADATEAYAAGTLGKAAKGVTSETLWNTLRSACLHMGRSDLVTLATRRDLSARISQ</sequence>
<keyword evidence="4" id="KW-0963">Cytoplasm</keyword>
<dbReference type="InterPro" id="IPR019734">
    <property type="entry name" value="TPR_rpt"/>
</dbReference>
<dbReference type="Proteomes" id="UP001164286">
    <property type="component" value="Unassembled WGS sequence"/>
</dbReference>
<dbReference type="SMART" id="SM00028">
    <property type="entry name" value="TPR"/>
    <property type="match status" value="4"/>
</dbReference>
<keyword evidence="7" id="KW-0576">Peroxisome</keyword>
<feature type="repeat" description="TPR" evidence="8">
    <location>
        <begin position="609"/>
        <end position="642"/>
    </location>
</feature>
<dbReference type="SUPFAM" id="SSF48452">
    <property type="entry name" value="TPR-like"/>
    <property type="match status" value="1"/>
</dbReference>
<evidence type="ECO:0000256" key="2">
    <source>
        <dbReference type="ARBA" id="ARBA00004496"/>
    </source>
</evidence>
<keyword evidence="11" id="KW-1185">Reference proteome</keyword>
<evidence type="ECO:0000256" key="5">
    <source>
        <dbReference type="ARBA" id="ARBA00022737"/>
    </source>
</evidence>
<feature type="repeat" description="TPR" evidence="8">
    <location>
        <begin position="466"/>
        <end position="499"/>
    </location>
</feature>
<evidence type="ECO:0000256" key="1">
    <source>
        <dbReference type="ARBA" id="ARBA00004275"/>
    </source>
</evidence>
<evidence type="ECO:0000256" key="8">
    <source>
        <dbReference type="PROSITE-ProRule" id="PRU00339"/>
    </source>
</evidence>
<comment type="caution">
    <text evidence="10">The sequence shown here is derived from an EMBL/GenBank/DDBJ whole genome shotgun (WGS) entry which is preliminary data.</text>
</comment>
<dbReference type="PROSITE" id="PS50005">
    <property type="entry name" value="TPR"/>
    <property type="match status" value="4"/>
</dbReference>
<organism evidence="10 11">
    <name type="scientific">Dioszegia hungarica</name>
    <dbReference type="NCBI Taxonomy" id="4972"/>
    <lineage>
        <taxon>Eukaryota</taxon>
        <taxon>Fungi</taxon>
        <taxon>Dikarya</taxon>
        <taxon>Basidiomycota</taxon>
        <taxon>Agaricomycotina</taxon>
        <taxon>Tremellomycetes</taxon>
        <taxon>Tremellales</taxon>
        <taxon>Bulleribasidiaceae</taxon>
        <taxon>Dioszegia</taxon>
    </lineage>
</organism>
<dbReference type="Gene3D" id="1.25.40.10">
    <property type="entry name" value="Tetratricopeptide repeat domain"/>
    <property type="match status" value="1"/>
</dbReference>
<dbReference type="GO" id="GO:0005829">
    <property type="term" value="C:cytosol"/>
    <property type="evidence" value="ECO:0007669"/>
    <property type="project" value="TreeGrafter"/>
</dbReference>
<evidence type="ECO:0000256" key="4">
    <source>
        <dbReference type="ARBA" id="ARBA00022490"/>
    </source>
</evidence>
<keyword evidence="5" id="KW-0677">Repeat</keyword>
<dbReference type="GO" id="GO:0016560">
    <property type="term" value="P:protein import into peroxisome matrix, docking"/>
    <property type="evidence" value="ECO:0007669"/>
    <property type="project" value="TreeGrafter"/>
</dbReference>
<dbReference type="InterPro" id="IPR013105">
    <property type="entry name" value="TPR_2"/>
</dbReference>
<dbReference type="GeneID" id="77729539"/>
<feature type="repeat" description="TPR" evidence="8">
    <location>
        <begin position="575"/>
        <end position="608"/>
    </location>
</feature>
<dbReference type="PANTHER" id="PTHR10130">
    <property type="entry name" value="PEROXISOMAL TARGETING SIGNAL 1 RECEPTOR PEX5"/>
    <property type="match status" value="1"/>
</dbReference>
<evidence type="ECO:0000313" key="11">
    <source>
        <dbReference type="Proteomes" id="UP001164286"/>
    </source>
</evidence>
<proteinExistence type="inferred from homology"/>
<dbReference type="InterPro" id="IPR024111">
    <property type="entry name" value="PEX5/PEX5L"/>
</dbReference>
<dbReference type="Pfam" id="PF07719">
    <property type="entry name" value="TPR_2"/>
    <property type="match status" value="1"/>
</dbReference>
<comment type="subcellular location">
    <subcellularLocation>
        <location evidence="2">Cytoplasm</location>
    </subcellularLocation>
    <subcellularLocation>
        <location evidence="1">Peroxisome</location>
    </subcellularLocation>
</comment>
<evidence type="ECO:0008006" key="12">
    <source>
        <dbReference type="Google" id="ProtNLM"/>
    </source>
</evidence>
<dbReference type="AlphaFoldDB" id="A0AA38LU41"/>
<dbReference type="InterPro" id="IPR011990">
    <property type="entry name" value="TPR-like_helical_dom_sf"/>
</dbReference>
<feature type="compositionally biased region" description="Polar residues" evidence="9">
    <location>
        <begin position="303"/>
        <end position="319"/>
    </location>
</feature>
<feature type="region of interest" description="Disordered" evidence="9">
    <location>
        <begin position="110"/>
        <end position="176"/>
    </location>
</feature>
<dbReference type="GO" id="GO:0005052">
    <property type="term" value="F:peroxisome matrix targeting signal-1 binding"/>
    <property type="evidence" value="ECO:0007669"/>
    <property type="project" value="TreeGrafter"/>
</dbReference>
<evidence type="ECO:0000313" key="10">
    <source>
        <dbReference type="EMBL" id="KAI9634214.1"/>
    </source>
</evidence>
<accession>A0AA38LU41</accession>
<dbReference type="RefSeq" id="XP_052943991.1">
    <property type="nucleotide sequence ID" value="XM_053090334.1"/>
</dbReference>
<name>A0AA38LU41_9TREE</name>
<evidence type="ECO:0000256" key="3">
    <source>
        <dbReference type="ARBA" id="ARBA00005348"/>
    </source>
</evidence>
<comment type="similarity">
    <text evidence="3">Belongs to the peroxisomal targeting signal receptor family.</text>
</comment>
<feature type="compositionally biased region" description="Polar residues" evidence="9">
    <location>
        <begin position="124"/>
        <end position="159"/>
    </location>
</feature>
<evidence type="ECO:0000256" key="9">
    <source>
        <dbReference type="SAM" id="MobiDB-lite"/>
    </source>
</evidence>
<evidence type="ECO:0000256" key="6">
    <source>
        <dbReference type="ARBA" id="ARBA00022803"/>
    </source>
</evidence>
<protein>
    <recommendedName>
        <fullName evidence="12">Peroxisomal targeting signal receptor</fullName>
    </recommendedName>
</protein>
<reference evidence="10" key="1">
    <citation type="journal article" date="2022" name="G3 (Bethesda)">
        <title>High quality genome of the basidiomycete yeast Dioszegia hungarica PDD-24b-2 isolated from cloud water.</title>
        <authorList>
            <person name="Jarrige D."/>
            <person name="Haridas S."/>
            <person name="Bleykasten-Grosshans C."/>
            <person name="Joly M."/>
            <person name="Nadalig T."/>
            <person name="Sancelme M."/>
            <person name="Vuilleumier S."/>
            <person name="Grigoriev I.V."/>
            <person name="Amato P."/>
            <person name="Bringel F."/>
        </authorList>
    </citation>
    <scope>NUCLEOTIDE SEQUENCE</scope>
    <source>
        <strain evidence="10">PDD-24b-2</strain>
    </source>
</reference>
<dbReference type="GO" id="GO:0005778">
    <property type="term" value="C:peroxisomal membrane"/>
    <property type="evidence" value="ECO:0007669"/>
    <property type="project" value="TreeGrafter"/>
</dbReference>
<feature type="repeat" description="TPR" evidence="8">
    <location>
        <begin position="643"/>
        <end position="676"/>
    </location>
</feature>
<feature type="region of interest" description="Disordered" evidence="9">
    <location>
        <begin position="30"/>
        <end position="79"/>
    </location>
</feature>